<keyword evidence="5" id="KW-0862">Zinc</keyword>
<dbReference type="STRING" id="8355.A0A1L8G488"/>
<evidence type="ECO:0000256" key="5">
    <source>
        <dbReference type="ARBA" id="ARBA00022833"/>
    </source>
</evidence>
<keyword evidence="10" id="KW-1185">Reference proteome</keyword>
<dbReference type="AGR" id="Xenbase:XB-GENE-17331927"/>
<dbReference type="GO" id="GO:0006612">
    <property type="term" value="P:protein targeting to membrane"/>
    <property type="evidence" value="ECO:0000318"/>
    <property type="project" value="GO_Central"/>
</dbReference>
<evidence type="ECO:0000256" key="3">
    <source>
        <dbReference type="ARBA" id="ARBA00022723"/>
    </source>
</evidence>
<protein>
    <submittedName>
        <fullName evidence="11">Receptor-transporting protein 3</fullName>
    </submittedName>
</protein>
<dbReference type="RefSeq" id="XP_018120280.1">
    <property type="nucleotide sequence ID" value="XM_018264791.2"/>
</dbReference>
<dbReference type="OMA" id="WTWEQTF"/>
<dbReference type="PaxDb" id="8355-A0A1L8G488"/>
<dbReference type="GeneID" id="108717571"/>
<dbReference type="PANTHER" id="PTHR14402">
    <property type="entry name" value="RECEPTOR TRANSPORTING PROTEIN"/>
    <property type="match status" value="1"/>
</dbReference>
<dbReference type="GO" id="GO:0051205">
    <property type="term" value="P:protein insertion into membrane"/>
    <property type="evidence" value="ECO:0000318"/>
    <property type="project" value="GO_Central"/>
</dbReference>
<name>A0A1L8G488_XENLA</name>
<dbReference type="InterPro" id="IPR027377">
    <property type="entry name" value="ZAR1/RTP1-5-like_Znf-3CxxC"/>
</dbReference>
<evidence type="ECO:0000256" key="6">
    <source>
        <dbReference type="ARBA" id="ARBA00022989"/>
    </source>
</evidence>
<evidence type="ECO:0000256" key="8">
    <source>
        <dbReference type="SAM" id="Phobius"/>
    </source>
</evidence>
<dbReference type="GO" id="GO:0016020">
    <property type="term" value="C:membrane"/>
    <property type="evidence" value="ECO:0007669"/>
    <property type="project" value="UniProtKB-SubCell"/>
</dbReference>
<dbReference type="RefSeq" id="XP_041420695.1">
    <property type="nucleotide sequence ID" value="XM_041564761.1"/>
</dbReference>
<keyword evidence="7 8" id="KW-0472">Membrane</keyword>
<dbReference type="Pfam" id="PF13695">
    <property type="entry name" value="Zn_ribbon_3CxxC"/>
    <property type="match status" value="1"/>
</dbReference>
<dbReference type="AlphaFoldDB" id="A0A1L8G488"/>
<dbReference type="Xenbase" id="XB-GENE-17331927">
    <property type="gene designation" value="rtp3.S"/>
</dbReference>
<dbReference type="Bgee" id="108717571">
    <property type="expression patterns" value="Expressed in muscle tissue and 7 other cell types or tissues"/>
</dbReference>
<dbReference type="GO" id="GO:0031849">
    <property type="term" value="F:olfactory receptor binding"/>
    <property type="evidence" value="ECO:0000318"/>
    <property type="project" value="GO_Central"/>
</dbReference>
<reference evidence="11" key="1">
    <citation type="submission" date="2022-04" db="UniProtKB">
        <authorList>
            <consortium name="RefSeq"/>
        </authorList>
    </citation>
    <scope>IDENTIFICATION</scope>
    <source>
        <strain evidence="11 12">J_2021</strain>
        <tissue evidence="11 12">Erythrocytes</tissue>
    </source>
</reference>
<dbReference type="GO" id="GO:0001580">
    <property type="term" value="P:detection of chemical stimulus involved in sensory perception of bitter taste"/>
    <property type="evidence" value="ECO:0000318"/>
    <property type="project" value="GO_Central"/>
</dbReference>
<evidence type="ECO:0000313" key="11">
    <source>
        <dbReference type="RefSeq" id="XP_018120280.1"/>
    </source>
</evidence>
<gene>
    <name evidence="11 12 13" type="primary">rtp3.S</name>
</gene>
<evidence type="ECO:0000313" key="12">
    <source>
        <dbReference type="RefSeq" id="XP_041420695.1"/>
    </source>
</evidence>
<evidence type="ECO:0000259" key="9">
    <source>
        <dbReference type="SMART" id="SM01328"/>
    </source>
</evidence>
<dbReference type="GO" id="GO:0008270">
    <property type="term" value="F:zinc ion binding"/>
    <property type="evidence" value="ECO:0007669"/>
    <property type="project" value="UniProtKB-KW"/>
</dbReference>
<keyword evidence="6 8" id="KW-1133">Transmembrane helix</keyword>
<keyword evidence="3" id="KW-0479">Metal-binding</keyword>
<organism evidence="11">
    <name type="scientific">Xenopus laevis</name>
    <name type="common">African clawed frog</name>
    <dbReference type="NCBI Taxonomy" id="8355"/>
    <lineage>
        <taxon>Eukaryota</taxon>
        <taxon>Metazoa</taxon>
        <taxon>Chordata</taxon>
        <taxon>Craniata</taxon>
        <taxon>Vertebrata</taxon>
        <taxon>Euteleostomi</taxon>
        <taxon>Amphibia</taxon>
        <taxon>Batrachia</taxon>
        <taxon>Anura</taxon>
        <taxon>Pipoidea</taxon>
        <taxon>Pipidae</taxon>
        <taxon>Xenopodinae</taxon>
        <taxon>Xenopus</taxon>
        <taxon>Xenopus</taxon>
    </lineage>
</organism>
<sequence length="198" mass="23235">MMEARNWTTLFEDELERIAAPHEWAFTLDSTLQKQSDGWLIYTPWTFGRFRCSFCSNCWDSAQVNLLFLLKLYRFRRCGEVKLRIFKQKCRMCTFPVMEEPEISQENIRIAIANLVNRIQRKIYGKNNCIKDQKPVAPDNYIEGPHKKEHCEACQAKVCYTSMLNMDRNIKGDIFGLVPMLLAVLFIIIVIIILIKCN</sequence>
<feature type="transmembrane region" description="Helical" evidence="8">
    <location>
        <begin position="174"/>
        <end position="195"/>
    </location>
</feature>
<keyword evidence="4" id="KW-0863">Zinc-finger</keyword>
<dbReference type="OrthoDB" id="8121437at2759"/>
<evidence type="ECO:0000256" key="7">
    <source>
        <dbReference type="ARBA" id="ARBA00023136"/>
    </source>
</evidence>
<dbReference type="Proteomes" id="UP000186698">
    <property type="component" value="Chromosome 5S"/>
</dbReference>
<proteinExistence type="predicted"/>
<dbReference type="SMART" id="SM01328">
    <property type="entry name" value="zf-3CxxC"/>
    <property type="match status" value="1"/>
</dbReference>
<keyword evidence="11 12" id="KW-0675">Receptor</keyword>
<feature type="domain" description="3CxxC-type" evidence="9">
    <location>
        <begin position="45"/>
        <end position="157"/>
    </location>
</feature>
<dbReference type="KEGG" id="xla:108717571"/>
<comment type="subcellular location">
    <subcellularLocation>
        <location evidence="1">Membrane</location>
        <topology evidence="1">Single-pass membrane protein</topology>
    </subcellularLocation>
</comment>
<dbReference type="PANTHER" id="PTHR14402:SF8">
    <property type="entry name" value="RECEPTOR-TRANSPORTING PROTEIN 4"/>
    <property type="match status" value="1"/>
</dbReference>
<dbReference type="CTD" id="108717571"/>
<evidence type="ECO:0000256" key="1">
    <source>
        <dbReference type="ARBA" id="ARBA00004167"/>
    </source>
</evidence>
<keyword evidence="2 8" id="KW-0812">Transmembrane</keyword>
<evidence type="ECO:0000313" key="13">
    <source>
        <dbReference type="Xenbase" id="XB-GENE-17331927"/>
    </source>
</evidence>
<dbReference type="InterPro" id="IPR026096">
    <property type="entry name" value="R-trans_p"/>
</dbReference>
<evidence type="ECO:0000256" key="4">
    <source>
        <dbReference type="ARBA" id="ARBA00022771"/>
    </source>
</evidence>
<evidence type="ECO:0000256" key="2">
    <source>
        <dbReference type="ARBA" id="ARBA00022692"/>
    </source>
</evidence>
<evidence type="ECO:0000313" key="10">
    <source>
        <dbReference type="Proteomes" id="UP000186698"/>
    </source>
</evidence>
<accession>A0A1L8G488</accession>